<dbReference type="KEGG" id="bze:COCCADRAFT_10577"/>
<dbReference type="RefSeq" id="XP_007719059.1">
    <property type="nucleotide sequence ID" value="XM_007720869.1"/>
</dbReference>
<accession>W6Y5S2</accession>
<proteinExistence type="predicted"/>
<dbReference type="Proteomes" id="UP000053841">
    <property type="component" value="Unassembled WGS sequence"/>
</dbReference>
<dbReference type="OrthoDB" id="3797266at2759"/>
<gene>
    <name evidence="2" type="ORF">COCCADRAFT_10577</name>
</gene>
<dbReference type="Gene3D" id="3.40.50.720">
    <property type="entry name" value="NAD(P)-binding Rossmann-like Domain"/>
    <property type="match status" value="1"/>
</dbReference>
<feature type="domain" description="Ketoreductase (KR)" evidence="1">
    <location>
        <begin position="26"/>
        <end position="83"/>
    </location>
</feature>
<evidence type="ECO:0000313" key="3">
    <source>
        <dbReference type="Proteomes" id="UP000053841"/>
    </source>
</evidence>
<name>W6Y5S2_COCC2</name>
<dbReference type="GO" id="GO:0044550">
    <property type="term" value="P:secondary metabolite biosynthetic process"/>
    <property type="evidence" value="ECO:0007669"/>
    <property type="project" value="TreeGrafter"/>
</dbReference>
<reference evidence="2 3" key="1">
    <citation type="journal article" date="2013" name="PLoS Genet.">
        <title>Comparative genome structure, secondary metabolite, and effector coding capacity across Cochliobolus pathogens.</title>
        <authorList>
            <person name="Condon B.J."/>
            <person name="Leng Y."/>
            <person name="Wu D."/>
            <person name="Bushley K.E."/>
            <person name="Ohm R.A."/>
            <person name="Otillar R."/>
            <person name="Martin J."/>
            <person name="Schackwitz W."/>
            <person name="Grimwood J."/>
            <person name="MohdZainudin N."/>
            <person name="Xue C."/>
            <person name="Wang R."/>
            <person name="Manning V.A."/>
            <person name="Dhillon B."/>
            <person name="Tu Z.J."/>
            <person name="Steffenson B.J."/>
            <person name="Salamov A."/>
            <person name="Sun H."/>
            <person name="Lowry S."/>
            <person name="LaButti K."/>
            <person name="Han J."/>
            <person name="Copeland A."/>
            <person name="Lindquist E."/>
            <person name="Barry K."/>
            <person name="Schmutz J."/>
            <person name="Baker S.E."/>
            <person name="Ciuffetti L.M."/>
            <person name="Grigoriev I.V."/>
            <person name="Zhong S."/>
            <person name="Turgeon B.G."/>
        </authorList>
    </citation>
    <scope>NUCLEOTIDE SEQUENCE [LARGE SCALE GENOMIC DNA]</scope>
    <source>
        <strain evidence="2 3">26-R-13</strain>
    </source>
</reference>
<evidence type="ECO:0000313" key="2">
    <source>
        <dbReference type="EMBL" id="EUC26636.1"/>
    </source>
</evidence>
<dbReference type="InterPro" id="IPR050091">
    <property type="entry name" value="PKS_NRPS_Biosynth_Enz"/>
</dbReference>
<dbReference type="InterPro" id="IPR013968">
    <property type="entry name" value="PKS_KR"/>
</dbReference>
<dbReference type="PANTHER" id="PTHR43775">
    <property type="entry name" value="FATTY ACID SYNTHASE"/>
    <property type="match status" value="1"/>
</dbReference>
<keyword evidence="3" id="KW-1185">Reference proteome</keyword>
<dbReference type="GO" id="GO:0006633">
    <property type="term" value="P:fatty acid biosynthetic process"/>
    <property type="evidence" value="ECO:0007669"/>
    <property type="project" value="TreeGrafter"/>
</dbReference>
<sequence length="115" mass="12617">MQEDVPVHHENCTGFVCVETDYHSITAPAKDVNFFTLLSSISDVIGNHVEANYAAANVFLDSFAALRRARGQAVCSVDLDVIEDFGIIAEVENLQNVFDTRVFRVINSGLSAKIL</sequence>
<dbReference type="Pfam" id="PF08659">
    <property type="entry name" value="KR"/>
    <property type="match status" value="1"/>
</dbReference>
<evidence type="ECO:0000259" key="1">
    <source>
        <dbReference type="Pfam" id="PF08659"/>
    </source>
</evidence>
<dbReference type="EMBL" id="KI965278">
    <property type="protein sequence ID" value="EUC26636.1"/>
    <property type="molecule type" value="Genomic_DNA"/>
</dbReference>
<dbReference type="AlphaFoldDB" id="W6Y5S2"/>
<dbReference type="GO" id="GO:0004312">
    <property type="term" value="F:fatty acid synthase activity"/>
    <property type="evidence" value="ECO:0007669"/>
    <property type="project" value="TreeGrafter"/>
</dbReference>
<dbReference type="InterPro" id="IPR036291">
    <property type="entry name" value="NAD(P)-bd_dom_sf"/>
</dbReference>
<protein>
    <recommendedName>
        <fullName evidence="1">Ketoreductase (KR) domain-containing protein</fullName>
    </recommendedName>
</protein>
<dbReference type="HOGENOM" id="CLU_2108623_0_0_1"/>
<dbReference type="GeneID" id="19143271"/>
<organism evidence="2 3">
    <name type="scientific">Cochliobolus carbonum (strain 26-R-13)</name>
    <name type="common">Maize leaf spot fungus</name>
    <name type="synonym">Bipolaris zeicola</name>
    <dbReference type="NCBI Taxonomy" id="930089"/>
    <lineage>
        <taxon>Eukaryota</taxon>
        <taxon>Fungi</taxon>
        <taxon>Dikarya</taxon>
        <taxon>Ascomycota</taxon>
        <taxon>Pezizomycotina</taxon>
        <taxon>Dothideomycetes</taxon>
        <taxon>Pleosporomycetidae</taxon>
        <taxon>Pleosporales</taxon>
        <taxon>Pleosporineae</taxon>
        <taxon>Pleosporaceae</taxon>
        <taxon>Bipolaris</taxon>
    </lineage>
</organism>
<dbReference type="STRING" id="930089.W6Y5S2"/>
<dbReference type="SUPFAM" id="SSF51735">
    <property type="entry name" value="NAD(P)-binding Rossmann-fold domains"/>
    <property type="match status" value="1"/>
</dbReference>
<dbReference type="PANTHER" id="PTHR43775:SF18">
    <property type="entry name" value="ENZYME, PUTATIVE (JCVI)-RELATED"/>
    <property type="match status" value="1"/>
</dbReference>